<gene>
    <name evidence="4" type="ORF">DM02DRAFT_642733</name>
</gene>
<evidence type="ECO:0000256" key="1">
    <source>
        <dbReference type="ARBA" id="ARBA00022857"/>
    </source>
</evidence>
<keyword evidence="1" id="KW-0521">NADP</keyword>
<dbReference type="PRINTS" id="PR00081">
    <property type="entry name" value="GDHRDH"/>
</dbReference>
<comment type="pathway">
    <text evidence="2">Steroid biosynthesis; zymosterol biosynthesis; zymosterol from lanosterol: step 5/6.</text>
</comment>
<evidence type="ECO:0000256" key="2">
    <source>
        <dbReference type="ARBA" id="ARBA00023589"/>
    </source>
</evidence>
<organism evidence="4 5">
    <name type="scientific">Periconia macrospinosa</name>
    <dbReference type="NCBI Taxonomy" id="97972"/>
    <lineage>
        <taxon>Eukaryota</taxon>
        <taxon>Fungi</taxon>
        <taxon>Dikarya</taxon>
        <taxon>Ascomycota</taxon>
        <taxon>Pezizomycotina</taxon>
        <taxon>Dothideomycetes</taxon>
        <taxon>Pleosporomycetidae</taxon>
        <taxon>Pleosporales</taxon>
        <taxon>Massarineae</taxon>
        <taxon>Periconiaceae</taxon>
        <taxon>Periconia</taxon>
    </lineage>
</organism>
<dbReference type="InterPro" id="IPR002347">
    <property type="entry name" value="SDR_fam"/>
</dbReference>
<dbReference type="InterPro" id="IPR036291">
    <property type="entry name" value="NAD(P)-bd_dom_sf"/>
</dbReference>
<proteinExistence type="predicted"/>
<dbReference type="STRING" id="97972.A0A2V1DP65"/>
<dbReference type="InterPro" id="IPR020904">
    <property type="entry name" value="Sc_DH/Rdtase_CS"/>
</dbReference>
<dbReference type="EC" id="1.1.1.270" evidence="3"/>
<dbReference type="GO" id="GO:0000253">
    <property type="term" value="F:3-beta-hydroxysteroid 3-dehydrogenase (NADP+) activity"/>
    <property type="evidence" value="ECO:0007669"/>
    <property type="project" value="UniProtKB-EC"/>
</dbReference>
<protein>
    <recommendedName>
        <fullName evidence="3">3beta-hydroxysteroid 3-dehydrogenase</fullName>
        <ecNumber evidence="3">1.1.1.270</ecNumber>
    </recommendedName>
</protein>
<dbReference type="Proteomes" id="UP000244855">
    <property type="component" value="Unassembled WGS sequence"/>
</dbReference>
<dbReference type="GO" id="GO:0005811">
    <property type="term" value="C:lipid droplet"/>
    <property type="evidence" value="ECO:0007669"/>
    <property type="project" value="TreeGrafter"/>
</dbReference>
<dbReference type="GO" id="GO:0005741">
    <property type="term" value="C:mitochondrial outer membrane"/>
    <property type="evidence" value="ECO:0007669"/>
    <property type="project" value="TreeGrafter"/>
</dbReference>
<dbReference type="OrthoDB" id="191139at2759"/>
<name>A0A2V1DP65_9PLEO</name>
<evidence type="ECO:0000313" key="5">
    <source>
        <dbReference type="Proteomes" id="UP000244855"/>
    </source>
</evidence>
<reference evidence="4 5" key="1">
    <citation type="journal article" date="2018" name="Sci. Rep.">
        <title>Comparative genomics provides insights into the lifestyle and reveals functional heterogeneity of dark septate endophytic fungi.</title>
        <authorList>
            <person name="Knapp D.G."/>
            <person name="Nemeth J.B."/>
            <person name="Barry K."/>
            <person name="Hainaut M."/>
            <person name="Henrissat B."/>
            <person name="Johnson J."/>
            <person name="Kuo A."/>
            <person name="Lim J.H.P."/>
            <person name="Lipzen A."/>
            <person name="Nolan M."/>
            <person name="Ohm R.A."/>
            <person name="Tamas L."/>
            <person name="Grigoriev I.V."/>
            <person name="Spatafora J.W."/>
            <person name="Nagy L.G."/>
            <person name="Kovacs G.M."/>
        </authorList>
    </citation>
    <scope>NUCLEOTIDE SEQUENCE [LARGE SCALE GENOMIC DNA]</scope>
    <source>
        <strain evidence="4 5">DSE2036</strain>
    </source>
</reference>
<dbReference type="InterPro" id="IPR051593">
    <property type="entry name" value="Ergosterol_Biosynth_ERG27"/>
</dbReference>
<keyword evidence="5" id="KW-1185">Reference proteome</keyword>
<dbReference type="PROSITE" id="PS00061">
    <property type="entry name" value="ADH_SHORT"/>
    <property type="match status" value="1"/>
</dbReference>
<evidence type="ECO:0000313" key="4">
    <source>
        <dbReference type="EMBL" id="PVH99860.1"/>
    </source>
</evidence>
<dbReference type="EMBL" id="KZ805383">
    <property type="protein sequence ID" value="PVH99860.1"/>
    <property type="molecule type" value="Genomic_DNA"/>
</dbReference>
<dbReference type="PANTHER" id="PTHR43647">
    <property type="entry name" value="DEHYDROGENASE"/>
    <property type="match status" value="1"/>
</dbReference>
<dbReference type="SUPFAM" id="SSF51735">
    <property type="entry name" value="NAD(P)-binding Rossmann-fold domains"/>
    <property type="match status" value="1"/>
</dbReference>
<evidence type="ECO:0000256" key="3">
    <source>
        <dbReference type="ARBA" id="ARBA00023621"/>
    </source>
</evidence>
<dbReference type="Pfam" id="PF00106">
    <property type="entry name" value="adh_short"/>
    <property type="match status" value="1"/>
</dbReference>
<dbReference type="AlphaFoldDB" id="A0A2V1DP65"/>
<sequence>MASLKGTILITGANGGLGSALVRSISSSPELRSYHGICTVRNADIAPSLGSVLSHAPSSHTFDVLSLDLTDLGSVREAARIISARVSKKEIPPIRALILNAGFQDFGHQTWTSDGYDTTFKANYLGHWLLTLLLLRSMDKGRGRIIVVGSRSHDPDDPRNASTRAFVEERYKTFIEDETRFTAIAKGTWSSAAEDPSWRSGFRRYGASKLFLIMMMHELQRRLNRDPTLHDICVLGVDPGTMSTSLQRKAPWFIRVFVLQILYPLLAWLRPPGPARSTEQSASDILQAAFDSNDVLGEFPKDVYLDGTNVLETSVESRDVRKCRLVWEKSAEITGIKEDKMVPRHYY</sequence>
<dbReference type="Gene3D" id="3.40.50.720">
    <property type="entry name" value="NAD(P)-binding Rossmann-like Domain"/>
    <property type="match status" value="1"/>
</dbReference>
<dbReference type="GO" id="GO:0005789">
    <property type="term" value="C:endoplasmic reticulum membrane"/>
    <property type="evidence" value="ECO:0007669"/>
    <property type="project" value="TreeGrafter"/>
</dbReference>
<accession>A0A2V1DP65</accession>
<dbReference type="PANTHER" id="PTHR43647:SF4">
    <property type="entry name" value="KETOREDUCTASE (KR) DOMAIN-CONTAINING PROTEIN"/>
    <property type="match status" value="1"/>
</dbReference>